<keyword evidence="12" id="KW-0472">Membrane</keyword>
<evidence type="ECO:0000256" key="1">
    <source>
        <dbReference type="ARBA" id="ARBA00004585"/>
    </source>
</evidence>
<evidence type="ECO:0000256" key="4">
    <source>
        <dbReference type="ARBA" id="ARBA00018980"/>
    </source>
</evidence>
<evidence type="ECO:0000256" key="13">
    <source>
        <dbReference type="ARBA" id="ARBA00023140"/>
    </source>
</evidence>
<evidence type="ECO:0000256" key="7">
    <source>
        <dbReference type="ARBA" id="ARBA00022723"/>
    </source>
</evidence>
<dbReference type="GO" id="GO:0008270">
    <property type="term" value="F:zinc ion binding"/>
    <property type="evidence" value="ECO:0007669"/>
    <property type="project" value="UniProtKB-KW"/>
</dbReference>
<evidence type="ECO:0000256" key="12">
    <source>
        <dbReference type="ARBA" id="ARBA00023136"/>
    </source>
</evidence>
<dbReference type="GO" id="GO:0016562">
    <property type="term" value="P:protein import into peroxisome matrix, receptor recycling"/>
    <property type="evidence" value="ECO:0007669"/>
    <property type="project" value="UniProtKB-ARBA"/>
</dbReference>
<comment type="caution">
    <text evidence="17">The sequence shown here is derived from an EMBL/GenBank/DDBJ whole genome shotgun (WGS) entry which is preliminary data.</text>
</comment>
<dbReference type="GO" id="GO:1990429">
    <property type="term" value="C:peroxisomal importomer complex"/>
    <property type="evidence" value="ECO:0007669"/>
    <property type="project" value="TreeGrafter"/>
</dbReference>
<keyword evidence="8" id="KW-0863">Zinc-finger</keyword>
<name>A0A9N9JF90_9GLOM</name>
<keyword evidence="7" id="KW-0479">Metal-binding</keyword>
<comment type="pathway">
    <text evidence="2">Protein modification; protein ubiquitination.</text>
</comment>
<dbReference type="GO" id="GO:0005778">
    <property type="term" value="C:peroxisomal membrane"/>
    <property type="evidence" value="ECO:0007669"/>
    <property type="project" value="UniProtKB-SubCell"/>
</dbReference>
<evidence type="ECO:0000259" key="16">
    <source>
        <dbReference type="Pfam" id="PF04757"/>
    </source>
</evidence>
<evidence type="ECO:0000256" key="9">
    <source>
        <dbReference type="ARBA" id="ARBA00022833"/>
    </source>
</evidence>
<reference evidence="17" key="1">
    <citation type="submission" date="2021-06" db="EMBL/GenBank/DDBJ databases">
        <authorList>
            <person name="Kallberg Y."/>
            <person name="Tangrot J."/>
            <person name="Rosling A."/>
        </authorList>
    </citation>
    <scope>NUCLEOTIDE SEQUENCE</scope>
    <source>
        <strain evidence="17">CL551</strain>
    </source>
</reference>
<accession>A0A9N9JF90</accession>
<sequence length="76" mass="9278">MEFMSDISSGADVYRPSLFELIAQEKLKEMIQPASKYILSVYAQRHPRYLLRIVNWYDELYTVIMLFIERHYLKEW</sequence>
<evidence type="ECO:0000256" key="10">
    <source>
        <dbReference type="ARBA" id="ARBA00022927"/>
    </source>
</evidence>
<comment type="subcellular location">
    <subcellularLocation>
        <location evidence="1">Peroxisome membrane</location>
        <topology evidence="1">Multi-pass membrane protein</topology>
    </subcellularLocation>
</comment>
<comment type="subunit">
    <text evidence="15">Component of the PEX2-PEX10-PEX12 retrotranslocation channel, composed of PEX2, PEX10 and PEX12.</text>
</comment>
<keyword evidence="6" id="KW-0812">Transmembrane</keyword>
<dbReference type="GO" id="GO:0006513">
    <property type="term" value="P:protein monoubiquitination"/>
    <property type="evidence" value="ECO:0007669"/>
    <property type="project" value="TreeGrafter"/>
</dbReference>
<evidence type="ECO:0000256" key="6">
    <source>
        <dbReference type="ARBA" id="ARBA00022692"/>
    </source>
</evidence>
<dbReference type="GO" id="GO:0004842">
    <property type="term" value="F:ubiquitin-protein transferase activity"/>
    <property type="evidence" value="ECO:0007669"/>
    <property type="project" value="TreeGrafter"/>
</dbReference>
<keyword evidence="9" id="KW-0862">Zinc</keyword>
<dbReference type="AlphaFoldDB" id="A0A9N9JF90"/>
<comment type="similarity">
    <text evidence="3">Belongs to the pex2/pex10/pex12 family.</text>
</comment>
<evidence type="ECO:0000256" key="3">
    <source>
        <dbReference type="ARBA" id="ARBA00008704"/>
    </source>
</evidence>
<evidence type="ECO:0000256" key="2">
    <source>
        <dbReference type="ARBA" id="ARBA00004906"/>
    </source>
</evidence>
<feature type="domain" description="Pex N-terminal" evidence="16">
    <location>
        <begin position="24"/>
        <end position="76"/>
    </location>
</feature>
<keyword evidence="11" id="KW-1133">Transmembrane helix</keyword>
<dbReference type="InterPro" id="IPR006845">
    <property type="entry name" value="Pex_N"/>
</dbReference>
<organism evidence="17 18">
    <name type="scientific">Acaulospora morrowiae</name>
    <dbReference type="NCBI Taxonomy" id="94023"/>
    <lineage>
        <taxon>Eukaryota</taxon>
        <taxon>Fungi</taxon>
        <taxon>Fungi incertae sedis</taxon>
        <taxon>Mucoromycota</taxon>
        <taxon>Glomeromycotina</taxon>
        <taxon>Glomeromycetes</taxon>
        <taxon>Diversisporales</taxon>
        <taxon>Acaulosporaceae</taxon>
        <taxon>Acaulospora</taxon>
    </lineage>
</organism>
<evidence type="ECO:0000256" key="11">
    <source>
        <dbReference type="ARBA" id="ARBA00022989"/>
    </source>
</evidence>
<keyword evidence="18" id="KW-1185">Reference proteome</keyword>
<evidence type="ECO:0000313" key="18">
    <source>
        <dbReference type="Proteomes" id="UP000789342"/>
    </source>
</evidence>
<dbReference type="InterPro" id="IPR017375">
    <property type="entry name" value="PEX12"/>
</dbReference>
<protein>
    <recommendedName>
        <fullName evidence="4">Peroxisome assembly protein 12</fullName>
    </recommendedName>
    <alternativeName>
        <fullName evidence="14">Peroxin-12</fullName>
    </alternativeName>
</protein>
<evidence type="ECO:0000256" key="8">
    <source>
        <dbReference type="ARBA" id="ARBA00022771"/>
    </source>
</evidence>
<dbReference type="OrthoDB" id="107372at2759"/>
<evidence type="ECO:0000256" key="14">
    <source>
        <dbReference type="ARBA" id="ARBA00029692"/>
    </source>
</evidence>
<evidence type="ECO:0000256" key="15">
    <source>
        <dbReference type="ARBA" id="ARBA00034505"/>
    </source>
</evidence>
<gene>
    <name evidence="17" type="ORF">AMORRO_LOCUS17149</name>
</gene>
<evidence type="ECO:0000256" key="5">
    <source>
        <dbReference type="ARBA" id="ARBA00022448"/>
    </source>
</evidence>
<proteinExistence type="inferred from homology"/>
<dbReference type="PANTHER" id="PTHR12888">
    <property type="entry name" value="PEROXISOME ASSEMBLY PROTEIN 12 PEROXIN-12"/>
    <property type="match status" value="1"/>
</dbReference>
<evidence type="ECO:0000313" key="17">
    <source>
        <dbReference type="EMBL" id="CAG8778879.1"/>
    </source>
</evidence>
<keyword evidence="10" id="KW-0653">Protein transport</keyword>
<dbReference type="PANTHER" id="PTHR12888:SF0">
    <property type="entry name" value="PEROXISOME ASSEMBLY PROTEIN 12"/>
    <property type="match status" value="1"/>
</dbReference>
<feature type="non-terminal residue" evidence="17">
    <location>
        <position position="76"/>
    </location>
</feature>
<keyword evidence="13" id="KW-0576">Peroxisome</keyword>
<dbReference type="EMBL" id="CAJVPV010051132">
    <property type="protein sequence ID" value="CAG8778879.1"/>
    <property type="molecule type" value="Genomic_DNA"/>
</dbReference>
<dbReference type="Proteomes" id="UP000789342">
    <property type="component" value="Unassembled WGS sequence"/>
</dbReference>
<keyword evidence="5" id="KW-0813">Transport</keyword>
<dbReference type="Pfam" id="PF04757">
    <property type="entry name" value="Pex2_Pex12"/>
    <property type="match status" value="1"/>
</dbReference>